<keyword evidence="1" id="KW-1133">Transmembrane helix</keyword>
<feature type="transmembrane region" description="Helical" evidence="1">
    <location>
        <begin position="149"/>
        <end position="168"/>
    </location>
</feature>
<protein>
    <submittedName>
        <fullName evidence="2">Uncharacterized protein</fullName>
    </submittedName>
</protein>
<evidence type="ECO:0000313" key="2">
    <source>
        <dbReference type="EMBL" id="QHU27651.1"/>
    </source>
</evidence>
<keyword evidence="1" id="KW-0812">Transmembrane</keyword>
<proteinExistence type="predicted"/>
<dbReference type="AlphaFoldDB" id="A0A6C0LDB8"/>
<feature type="transmembrane region" description="Helical" evidence="1">
    <location>
        <begin position="21"/>
        <end position="45"/>
    </location>
</feature>
<evidence type="ECO:0000256" key="1">
    <source>
        <dbReference type="SAM" id="Phobius"/>
    </source>
</evidence>
<keyword evidence="1" id="KW-0472">Membrane</keyword>
<feature type="transmembrane region" description="Helical" evidence="1">
    <location>
        <begin position="96"/>
        <end position="129"/>
    </location>
</feature>
<reference evidence="2" key="1">
    <citation type="journal article" date="2020" name="Nature">
        <title>Giant virus diversity and host interactions through global metagenomics.</title>
        <authorList>
            <person name="Schulz F."/>
            <person name="Roux S."/>
            <person name="Paez-Espino D."/>
            <person name="Jungbluth S."/>
            <person name="Walsh D.A."/>
            <person name="Denef V.J."/>
            <person name="McMahon K.D."/>
            <person name="Konstantinidis K.T."/>
            <person name="Eloe-Fadrosh E.A."/>
            <person name="Kyrpides N.C."/>
            <person name="Woyke T."/>
        </authorList>
    </citation>
    <scope>NUCLEOTIDE SEQUENCE</scope>
    <source>
        <strain evidence="2">GVMAG-M-3300027769-26</strain>
    </source>
</reference>
<accession>A0A6C0LDB8</accession>
<dbReference type="EMBL" id="MN740459">
    <property type="protein sequence ID" value="QHU27651.1"/>
    <property type="molecule type" value="Genomic_DNA"/>
</dbReference>
<name>A0A6C0LDB8_9ZZZZ</name>
<sequence>MAKGFIKNVFNKYFSKMNPLKLIKVSLTIIAITIYVWFFCLIGILYDFYRETIYKGIENTPVESLFSHTVGFNQPVSVIPVIIFDKIVYNKGLMNFYSIIFGALTLLIFVVLAAWFIIKNIFFISWMAYQWPFDELVEVFNIILGESPFLNFAITNLLRLLKIFLSFFKKREKFQNKIDFASILRSQYETQRIYITEMQKNLYNKAKQHYEKNETYMVDVMKVREHTTNAVILKNLSIITSENDIASAKIENTTMALEVGMKIATKL</sequence>
<organism evidence="2">
    <name type="scientific">viral metagenome</name>
    <dbReference type="NCBI Taxonomy" id="1070528"/>
    <lineage>
        <taxon>unclassified sequences</taxon>
        <taxon>metagenomes</taxon>
        <taxon>organismal metagenomes</taxon>
    </lineage>
</organism>